<accession>A0A7H1N4W9</accession>
<name>A0A7H1N4W9_9PROT</name>
<dbReference type="Pfam" id="PF24838">
    <property type="entry name" value="8xMP"/>
    <property type="match status" value="1"/>
</dbReference>
<protein>
    <submittedName>
        <fullName evidence="2">Uncharacterized protein</fullName>
    </submittedName>
</protein>
<dbReference type="Proteomes" id="UP000516369">
    <property type="component" value="Chromosome"/>
</dbReference>
<keyword evidence="1" id="KW-0472">Membrane</keyword>
<evidence type="ECO:0000313" key="3">
    <source>
        <dbReference type="Proteomes" id="UP000516369"/>
    </source>
</evidence>
<feature type="transmembrane region" description="Helical" evidence="1">
    <location>
        <begin position="36"/>
        <end position="55"/>
    </location>
</feature>
<organism evidence="2 3">
    <name type="scientific">Defluviicoccus vanus</name>
    <dbReference type="NCBI Taxonomy" id="111831"/>
    <lineage>
        <taxon>Bacteria</taxon>
        <taxon>Pseudomonadati</taxon>
        <taxon>Pseudomonadota</taxon>
        <taxon>Alphaproteobacteria</taxon>
        <taxon>Rhodospirillales</taxon>
        <taxon>Rhodospirillaceae</taxon>
        <taxon>Defluviicoccus</taxon>
    </lineage>
</organism>
<dbReference type="EMBL" id="CP053923">
    <property type="protein sequence ID" value="QNT70755.1"/>
    <property type="molecule type" value="Genomic_DNA"/>
</dbReference>
<sequence>MPSTDSDTKSKSVERFDEYTYFADSTQTLADRRQSATQVFIGVNTSIFGLIGFLLNDAGLSRLQDLVALPLFVVGVLICLVWDRMISHYRALIAWRFEQLRNMENELNGSSRCSPANGNCIFSRKRINQSLDFPIWNARFRTSFLVFMSRMV</sequence>
<dbReference type="RefSeq" id="WP_190261224.1">
    <property type="nucleotide sequence ID" value="NZ_CP053923.1"/>
</dbReference>
<reference evidence="2 3" key="1">
    <citation type="submission" date="2020-05" db="EMBL/GenBank/DDBJ databases">
        <title>Complete closed genome sequence of Defluviicoccus vanus.</title>
        <authorList>
            <person name="Bessarab I."/>
            <person name="Arumugam K."/>
            <person name="Maszenan A.M."/>
            <person name="Seviour R.J."/>
            <person name="Williams R.B."/>
        </authorList>
    </citation>
    <scope>NUCLEOTIDE SEQUENCE [LARGE SCALE GENOMIC DNA]</scope>
    <source>
        <strain evidence="2 3">Ben 114</strain>
    </source>
</reference>
<proteinExistence type="predicted"/>
<feature type="transmembrane region" description="Helical" evidence="1">
    <location>
        <begin position="67"/>
        <end position="86"/>
    </location>
</feature>
<evidence type="ECO:0000256" key="1">
    <source>
        <dbReference type="SAM" id="Phobius"/>
    </source>
</evidence>
<keyword evidence="1" id="KW-0812">Transmembrane</keyword>
<dbReference type="InterPro" id="IPR056918">
    <property type="entry name" value="8xMP"/>
</dbReference>
<gene>
    <name evidence="2" type="ORF">HQ394_17320</name>
</gene>
<dbReference type="AlphaFoldDB" id="A0A7H1N4W9"/>
<keyword evidence="3" id="KW-1185">Reference proteome</keyword>
<keyword evidence="1" id="KW-1133">Transmembrane helix</keyword>
<dbReference type="KEGG" id="dvn:HQ394_17320"/>
<evidence type="ECO:0000313" key="2">
    <source>
        <dbReference type="EMBL" id="QNT70755.1"/>
    </source>
</evidence>